<dbReference type="STRING" id="77166.N6TG07"/>
<keyword evidence="5" id="KW-1185">Reference proteome</keyword>
<dbReference type="AlphaFoldDB" id="N6TG07"/>
<dbReference type="EnsemblMetazoa" id="XM_019900825.1">
    <property type="protein sequence ID" value="XP_019756384.1"/>
    <property type="gene ID" value="LOC109535015"/>
</dbReference>
<accession>N6TG07</accession>
<dbReference type="Proteomes" id="UP000019118">
    <property type="component" value="Unassembled WGS sequence"/>
</dbReference>
<evidence type="ECO:0008006" key="7">
    <source>
        <dbReference type="Google" id="ProtNLM"/>
    </source>
</evidence>
<evidence type="ECO:0000313" key="4">
    <source>
        <dbReference type="EnsemblMetazoa" id="XP_019756384.1"/>
    </source>
</evidence>
<organism evidence="2">
    <name type="scientific">Dendroctonus ponderosae</name>
    <name type="common">Mountain pine beetle</name>
    <dbReference type="NCBI Taxonomy" id="77166"/>
    <lineage>
        <taxon>Eukaryota</taxon>
        <taxon>Metazoa</taxon>
        <taxon>Ecdysozoa</taxon>
        <taxon>Arthropoda</taxon>
        <taxon>Hexapoda</taxon>
        <taxon>Insecta</taxon>
        <taxon>Pterygota</taxon>
        <taxon>Neoptera</taxon>
        <taxon>Endopterygota</taxon>
        <taxon>Coleoptera</taxon>
        <taxon>Polyphaga</taxon>
        <taxon>Cucujiformia</taxon>
        <taxon>Curculionidae</taxon>
        <taxon>Scolytinae</taxon>
        <taxon>Dendroctonus</taxon>
    </lineage>
</organism>
<sequence>MIIPVAFTVLSICIIGSAGSALHGPCETDDDCGTMDTVCKNGVCACQEQFAVWFDSCISLAQPRVACTKKHECHKKMGIRSICTKKNQCACKAFHHLHLGQCVKNRDLHDTCDHDHQCYCGADCQSKIACIHKNCSCIAGHSPYKSRRCISDLPMVLSVADQQIQVTQLPEKLPQSSTKEEVVAMESSPVSRARAVSSVFLLVLFGALLGFEL</sequence>
<dbReference type="Proteomes" id="UP000030742">
    <property type="component" value="Unassembled WGS sequence"/>
</dbReference>
<dbReference type="EMBL" id="KB740727">
    <property type="protein sequence ID" value="ENN79324.1"/>
    <property type="molecule type" value="Genomic_DNA"/>
</dbReference>
<name>N6TG07_DENPD</name>
<dbReference type="PANTHER" id="PTHR39069:SF8">
    <property type="entry name" value="FI17111P1"/>
    <property type="match status" value="1"/>
</dbReference>
<dbReference type="EnsemblMetazoa" id="XM_019900826.1">
    <property type="protein sequence ID" value="XP_019756385.1"/>
    <property type="gene ID" value="LOC109535015"/>
</dbReference>
<keyword evidence="1" id="KW-0732">Signal</keyword>
<feature type="signal peptide" evidence="1">
    <location>
        <begin position="1"/>
        <end position="19"/>
    </location>
</feature>
<dbReference type="PANTHER" id="PTHR39069">
    <property type="entry name" value="ECDYSONE-INDUCIBLE GENE E1, ISOFORM A"/>
    <property type="match status" value="1"/>
</dbReference>
<feature type="non-terminal residue" evidence="2">
    <location>
        <position position="1"/>
    </location>
</feature>
<evidence type="ECO:0000313" key="5">
    <source>
        <dbReference type="Proteomes" id="UP000019118"/>
    </source>
</evidence>
<evidence type="ECO:0000256" key="1">
    <source>
        <dbReference type="SAM" id="SignalP"/>
    </source>
</evidence>
<proteinExistence type="predicted"/>
<gene>
    <name evidence="4" type="primary">109535015</name>
    <name evidence="3" type="ORF">D910_03818</name>
    <name evidence="2" type="ORF">YQE_04233</name>
</gene>
<evidence type="ECO:0000313" key="6">
    <source>
        <dbReference type="Proteomes" id="UP000030742"/>
    </source>
</evidence>
<protein>
    <recommendedName>
        <fullName evidence="7">EB domain-containing protein</fullName>
    </recommendedName>
</protein>
<dbReference type="OrthoDB" id="504708at2759"/>
<dbReference type="HOGENOM" id="CLU_1295568_0_0_1"/>
<reference evidence="4" key="2">
    <citation type="submission" date="2024-08" db="UniProtKB">
        <authorList>
            <consortium name="EnsemblMetazoa"/>
        </authorList>
    </citation>
    <scope>IDENTIFICATION</scope>
</reference>
<evidence type="ECO:0000313" key="2">
    <source>
        <dbReference type="EMBL" id="ENN79324.1"/>
    </source>
</evidence>
<dbReference type="EMBL" id="KB631815">
    <property type="protein sequence ID" value="ERL86411.1"/>
    <property type="molecule type" value="Genomic_DNA"/>
</dbReference>
<evidence type="ECO:0000313" key="3">
    <source>
        <dbReference type="EMBL" id="ERL86411.1"/>
    </source>
</evidence>
<dbReference type="KEGG" id="dpa:109535015"/>
<reference evidence="5 6" key="1">
    <citation type="journal article" date="2013" name="Genome Biol.">
        <title>Draft genome of the mountain pine beetle, Dendroctonus ponderosae Hopkins, a major forest pest.</title>
        <authorList>
            <person name="Keeling C.I."/>
            <person name="Yuen M.M."/>
            <person name="Liao N.Y."/>
            <person name="Docking T.R."/>
            <person name="Chan S.K."/>
            <person name="Taylor G.A."/>
            <person name="Palmquist D.L."/>
            <person name="Jackman S.D."/>
            <person name="Nguyen A."/>
            <person name="Li M."/>
            <person name="Henderson H."/>
            <person name="Janes J.K."/>
            <person name="Zhao Y."/>
            <person name="Pandoh P."/>
            <person name="Moore R."/>
            <person name="Sperling F.A."/>
            <person name="Huber D.P."/>
            <person name="Birol I."/>
            <person name="Jones S.J."/>
            <person name="Bohlmann J."/>
        </authorList>
    </citation>
    <scope>NUCLEOTIDE SEQUENCE</scope>
</reference>
<dbReference type="OMA" id="MIWRINT"/>
<feature type="chain" id="PRO_5010971751" description="EB domain-containing protein" evidence="1">
    <location>
        <begin position="20"/>
        <end position="213"/>
    </location>
</feature>